<feature type="transmembrane region" description="Helical" evidence="7">
    <location>
        <begin position="223"/>
        <end position="245"/>
    </location>
</feature>
<comment type="caution">
    <text evidence="9">The sequence shown here is derived from an EMBL/GenBank/DDBJ whole genome shotgun (WGS) entry which is preliminary data.</text>
</comment>
<keyword evidence="6" id="KW-0175">Coiled coil</keyword>
<dbReference type="Pfam" id="PF12698">
    <property type="entry name" value="ABC2_membrane_3"/>
    <property type="match status" value="1"/>
</dbReference>
<evidence type="ECO:0000256" key="2">
    <source>
        <dbReference type="ARBA" id="ARBA00022475"/>
    </source>
</evidence>
<gene>
    <name evidence="9" type="ORF">ACE02L_17365</name>
</gene>
<feature type="coiled-coil region" evidence="6">
    <location>
        <begin position="112"/>
        <end position="143"/>
    </location>
</feature>
<keyword evidence="3 7" id="KW-0812">Transmembrane</keyword>
<evidence type="ECO:0000256" key="1">
    <source>
        <dbReference type="ARBA" id="ARBA00004651"/>
    </source>
</evidence>
<sequence length="379" mass="41276">MNKIIAMVRKELIDAARDKRSVMAGLYYAIGTPLIMCGLFMVLIGQLTSPDDLKISITNPDKAPDLVRFLSNKGITQGEAGAKDLKAIELIISPDYAKQMNQGKGAEITIVADNSEEKLQNSIRRLEKQLQAYSAEMGSLRLIARGIDPRVVQPLKVNVHDQATTDSKGGMILGIAIFTMIYSVFISGMNLAIDTSAGERERNSLALLLSHPLTTRQLVLSKIIAVGLFALLGLVLILLVSKVAYTFVPWQELGFSVSITNEFMALMLLVGIPVALMAACLQLFVSFMAKTFKEAQSYLTMVLFVPLALSMAASYNIAPDILQWLPVSGQQQALMDFIKGKDMSMLQLLVSTLGTLAIALVLALSMEKSLKSEKVVFGL</sequence>
<evidence type="ECO:0000259" key="8">
    <source>
        <dbReference type="Pfam" id="PF12698"/>
    </source>
</evidence>
<dbReference type="InterPro" id="IPR013525">
    <property type="entry name" value="ABC2_TM"/>
</dbReference>
<dbReference type="Proteomes" id="UP001576726">
    <property type="component" value="Unassembled WGS sequence"/>
</dbReference>
<keyword evidence="4 7" id="KW-1133">Transmembrane helix</keyword>
<keyword evidence="10" id="KW-1185">Reference proteome</keyword>
<evidence type="ECO:0000256" key="4">
    <source>
        <dbReference type="ARBA" id="ARBA00022989"/>
    </source>
</evidence>
<name>A0ABV4VZD4_9GAMM</name>
<feature type="transmembrane region" description="Helical" evidence="7">
    <location>
        <begin position="21"/>
        <end position="44"/>
    </location>
</feature>
<dbReference type="EMBL" id="JBHFGJ010000010">
    <property type="protein sequence ID" value="MFB2654509.1"/>
    <property type="molecule type" value="Genomic_DNA"/>
</dbReference>
<reference evidence="9 10" key="1">
    <citation type="submission" date="2024-09" db="EMBL/GenBank/DDBJ databases">
        <authorList>
            <person name="Zhang Y."/>
        </authorList>
    </citation>
    <scope>NUCLEOTIDE SEQUENCE [LARGE SCALE GENOMIC DNA]</scope>
    <source>
        <strain evidence="9 10">SH314</strain>
    </source>
</reference>
<dbReference type="RefSeq" id="WP_374919949.1">
    <property type="nucleotide sequence ID" value="NZ_JBHFGJ010000010.1"/>
</dbReference>
<evidence type="ECO:0000256" key="3">
    <source>
        <dbReference type="ARBA" id="ARBA00022692"/>
    </source>
</evidence>
<feature type="transmembrane region" description="Helical" evidence="7">
    <location>
        <begin position="265"/>
        <end position="285"/>
    </location>
</feature>
<proteinExistence type="predicted"/>
<feature type="transmembrane region" description="Helical" evidence="7">
    <location>
        <begin position="171"/>
        <end position="193"/>
    </location>
</feature>
<dbReference type="PANTHER" id="PTHR30294:SF29">
    <property type="entry name" value="MULTIDRUG ABC TRANSPORTER PERMEASE YBHS-RELATED"/>
    <property type="match status" value="1"/>
</dbReference>
<evidence type="ECO:0000256" key="5">
    <source>
        <dbReference type="ARBA" id="ARBA00023136"/>
    </source>
</evidence>
<keyword evidence="5 7" id="KW-0472">Membrane</keyword>
<feature type="transmembrane region" description="Helical" evidence="7">
    <location>
        <begin position="297"/>
        <end position="318"/>
    </location>
</feature>
<dbReference type="PANTHER" id="PTHR30294">
    <property type="entry name" value="MEMBRANE COMPONENT OF ABC TRANSPORTER YHHJ-RELATED"/>
    <property type="match status" value="1"/>
</dbReference>
<feature type="transmembrane region" description="Helical" evidence="7">
    <location>
        <begin position="345"/>
        <end position="364"/>
    </location>
</feature>
<evidence type="ECO:0000256" key="6">
    <source>
        <dbReference type="SAM" id="Coils"/>
    </source>
</evidence>
<protein>
    <submittedName>
        <fullName evidence="9">ABC transporter permease</fullName>
    </submittedName>
</protein>
<organism evidence="9 10">
    <name type="scientific">Shewanella seohaensis</name>
    <dbReference type="NCBI Taxonomy" id="755175"/>
    <lineage>
        <taxon>Bacteria</taxon>
        <taxon>Pseudomonadati</taxon>
        <taxon>Pseudomonadota</taxon>
        <taxon>Gammaproteobacteria</taxon>
        <taxon>Alteromonadales</taxon>
        <taxon>Shewanellaceae</taxon>
        <taxon>Shewanella</taxon>
    </lineage>
</organism>
<accession>A0ABV4VZD4</accession>
<evidence type="ECO:0000313" key="9">
    <source>
        <dbReference type="EMBL" id="MFB2654509.1"/>
    </source>
</evidence>
<comment type="subcellular location">
    <subcellularLocation>
        <location evidence="1">Cell membrane</location>
        <topology evidence="1">Multi-pass membrane protein</topology>
    </subcellularLocation>
</comment>
<evidence type="ECO:0000313" key="10">
    <source>
        <dbReference type="Proteomes" id="UP001576726"/>
    </source>
</evidence>
<feature type="domain" description="ABC-2 type transporter transmembrane" evidence="8">
    <location>
        <begin position="28"/>
        <end position="364"/>
    </location>
</feature>
<evidence type="ECO:0000256" key="7">
    <source>
        <dbReference type="SAM" id="Phobius"/>
    </source>
</evidence>
<dbReference type="InterPro" id="IPR051449">
    <property type="entry name" value="ABC-2_transporter_component"/>
</dbReference>
<keyword evidence="2" id="KW-1003">Cell membrane</keyword>